<dbReference type="GO" id="GO:0005739">
    <property type="term" value="C:mitochondrion"/>
    <property type="evidence" value="ECO:0007669"/>
    <property type="project" value="TreeGrafter"/>
</dbReference>
<dbReference type="HOGENOM" id="CLU_123512_0_0_1"/>
<protein>
    <submittedName>
        <fullName evidence="3">Uncharacterized protein</fullName>
    </submittedName>
</protein>
<evidence type="ECO:0000313" key="3">
    <source>
        <dbReference type="EnsemblMetazoa" id="CapteP198078"/>
    </source>
</evidence>
<dbReference type="OMA" id="FIWRNFL"/>
<organism evidence="3 4">
    <name type="scientific">Capitella teleta</name>
    <name type="common">Polychaete worm</name>
    <dbReference type="NCBI Taxonomy" id="283909"/>
    <lineage>
        <taxon>Eukaryota</taxon>
        <taxon>Metazoa</taxon>
        <taxon>Spiralia</taxon>
        <taxon>Lophotrochozoa</taxon>
        <taxon>Annelida</taxon>
        <taxon>Polychaeta</taxon>
        <taxon>Sedentaria</taxon>
        <taxon>Scolecida</taxon>
        <taxon>Capitellidae</taxon>
        <taxon>Capitella</taxon>
    </lineage>
</organism>
<reference evidence="4" key="1">
    <citation type="submission" date="2012-12" db="EMBL/GenBank/DDBJ databases">
        <authorList>
            <person name="Hellsten U."/>
            <person name="Grimwood J."/>
            <person name="Chapman J.A."/>
            <person name="Shapiro H."/>
            <person name="Aerts A."/>
            <person name="Otillar R.P."/>
            <person name="Terry A.Y."/>
            <person name="Boore J.L."/>
            <person name="Simakov O."/>
            <person name="Marletaz F."/>
            <person name="Cho S.-J."/>
            <person name="Edsinger-Gonzales E."/>
            <person name="Havlak P."/>
            <person name="Kuo D.-H."/>
            <person name="Larsson T."/>
            <person name="Lv J."/>
            <person name="Arendt D."/>
            <person name="Savage R."/>
            <person name="Osoegawa K."/>
            <person name="de Jong P."/>
            <person name="Lindberg D.R."/>
            <person name="Seaver E.C."/>
            <person name="Weisblat D.A."/>
            <person name="Putnam N.H."/>
            <person name="Grigoriev I.V."/>
            <person name="Rokhsar D.S."/>
        </authorList>
    </citation>
    <scope>NUCLEOTIDE SEQUENCE</scope>
    <source>
        <strain evidence="4">I ESC-2004</strain>
    </source>
</reference>
<reference evidence="4" key="2">
    <citation type="journal article" date="2013" name="Nature">
        <title>Insights into bilaterian evolution from three spiralian genomes.</title>
        <authorList>
            <person name="Simakov O."/>
            <person name="Marletaz F."/>
            <person name="Cho S.J."/>
            <person name="Edsinger-Gonzales E."/>
            <person name="Havlak P."/>
            <person name="Hellsten U."/>
            <person name="Kuo D.H."/>
            <person name="Larsson T."/>
            <person name="Lv J."/>
            <person name="Arendt D."/>
            <person name="Savage R."/>
            <person name="Osoegawa K."/>
            <person name="de Jong P."/>
            <person name="Grimwood J."/>
            <person name="Chapman J.A."/>
            <person name="Shapiro H."/>
            <person name="Aerts A."/>
            <person name="Otillar R.P."/>
            <person name="Terry A.Y."/>
            <person name="Boore J.L."/>
            <person name="Grigoriev I.V."/>
            <person name="Lindberg D.R."/>
            <person name="Seaver E.C."/>
            <person name="Weisblat D.A."/>
            <person name="Putnam N.H."/>
            <person name="Rokhsar D.S."/>
        </authorList>
    </citation>
    <scope>NUCLEOTIDE SEQUENCE</scope>
    <source>
        <strain evidence="4">I ESC-2004</strain>
    </source>
</reference>
<dbReference type="Proteomes" id="UP000014760">
    <property type="component" value="Unassembled WGS sequence"/>
</dbReference>
<reference evidence="3" key="3">
    <citation type="submission" date="2015-06" db="UniProtKB">
        <authorList>
            <consortium name="EnsemblMetazoa"/>
        </authorList>
    </citation>
    <scope>IDENTIFICATION</scope>
</reference>
<feature type="region of interest" description="Disordered" evidence="2">
    <location>
        <begin position="126"/>
        <end position="171"/>
    </location>
</feature>
<evidence type="ECO:0000256" key="1">
    <source>
        <dbReference type="ARBA" id="ARBA00007355"/>
    </source>
</evidence>
<name>X1ZY98_CAPTE</name>
<keyword evidence="4" id="KW-1185">Reference proteome</keyword>
<dbReference type="Pfam" id="PF05071">
    <property type="entry name" value="NDUFA12"/>
    <property type="match status" value="1"/>
</dbReference>
<dbReference type="PANTHER" id="PTHR32470:SF2">
    <property type="entry name" value="NADH DEHYDROGENASE [UBIQUINONE] 1 ALPHA SUBCOMPLEX ASSEMBLY FACTOR 2"/>
    <property type="match status" value="1"/>
</dbReference>
<dbReference type="GO" id="GO:0045271">
    <property type="term" value="C:respiratory chain complex I"/>
    <property type="evidence" value="ECO:0007669"/>
    <property type="project" value="InterPro"/>
</dbReference>
<feature type="compositionally biased region" description="Basic and acidic residues" evidence="2">
    <location>
        <begin position="126"/>
        <end position="137"/>
    </location>
</feature>
<comment type="similarity">
    <text evidence="1">Belongs to the complex I NDUFA12 subunit family.</text>
</comment>
<proteinExistence type="inferred from homology"/>
<evidence type="ECO:0000313" key="4">
    <source>
        <dbReference type="Proteomes" id="UP000014760"/>
    </source>
</evidence>
<dbReference type="PANTHER" id="PTHR32470">
    <property type="entry name" value="ADH DEHYDROGENASE [UBIQUINONE] 1 ALPHA SUBCOMPLEX ASSEMBLY FACTOR 2"/>
    <property type="match status" value="1"/>
</dbReference>
<accession>X1ZY98</accession>
<dbReference type="AlphaFoldDB" id="X1ZY98"/>
<dbReference type="InterPro" id="IPR052618">
    <property type="entry name" value="ComplexI_NDUFA12"/>
</dbReference>
<dbReference type="EnsemblMetazoa" id="CapteT198078">
    <property type="protein sequence ID" value="CapteP198078"/>
    <property type="gene ID" value="CapteG198078"/>
</dbReference>
<sequence length="171" mass="20340">MAGRQPSRILAALKDLRHTFRLVRQQENFVGEDEHGNRYYEKPSDSTKNLRKFRRVLPRSKDQFEVPKVPVEWMSMFSSSITKSLLTSYTAWLQGRRIEAPSEEERQRNYVLKLKTLRRAEELEEKRMVEDAERDAQKAQMTSLKQGSEFPRYEEYEQIPGQDINRKGEDR</sequence>
<dbReference type="InterPro" id="IPR007763">
    <property type="entry name" value="NDUFA12"/>
</dbReference>
<dbReference type="OrthoDB" id="10255576at2759"/>
<dbReference type="GO" id="GO:0032981">
    <property type="term" value="P:mitochondrial respiratory chain complex I assembly"/>
    <property type="evidence" value="ECO:0007669"/>
    <property type="project" value="TreeGrafter"/>
</dbReference>
<evidence type="ECO:0000256" key="2">
    <source>
        <dbReference type="SAM" id="MobiDB-lite"/>
    </source>
</evidence>
<dbReference type="EMBL" id="AMQN01000147">
    <property type="status" value="NOT_ANNOTATED_CDS"/>
    <property type="molecule type" value="Genomic_DNA"/>
</dbReference>